<feature type="transmembrane region" description="Helical" evidence="1">
    <location>
        <begin position="407"/>
        <end position="425"/>
    </location>
</feature>
<dbReference type="RefSeq" id="WP_146882030.1">
    <property type="nucleotide sequence ID" value="NZ_BJXB01000002.1"/>
</dbReference>
<feature type="transmembrane region" description="Helical" evidence="1">
    <location>
        <begin position="437"/>
        <end position="454"/>
    </location>
</feature>
<feature type="transmembrane region" description="Helical" evidence="1">
    <location>
        <begin position="143"/>
        <end position="161"/>
    </location>
</feature>
<feature type="transmembrane region" description="Helical" evidence="1">
    <location>
        <begin position="379"/>
        <end position="401"/>
    </location>
</feature>
<dbReference type="AlphaFoldDB" id="A0A511MWC5"/>
<accession>A0A511MWC5</accession>
<name>A0A511MWC5_DEIC1</name>
<reference evidence="2 3" key="1">
    <citation type="submission" date="2019-07" db="EMBL/GenBank/DDBJ databases">
        <title>Whole genome shotgun sequence of Deinococcus cellulosilyticus NBRC 106333.</title>
        <authorList>
            <person name="Hosoyama A."/>
            <person name="Uohara A."/>
            <person name="Ohji S."/>
            <person name="Ichikawa N."/>
        </authorList>
    </citation>
    <scope>NUCLEOTIDE SEQUENCE [LARGE SCALE GENOMIC DNA]</scope>
    <source>
        <strain evidence="2 3">NBRC 106333</strain>
    </source>
</reference>
<gene>
    <name evidence="2" type="ORF">DC3_05190</name>
</gene>
<protein>
    <submittedName>
        <fullName evidence="2">Uncharacterized protein</fullName>
    </submittedName>
</protein>
<comment type="caution">
    <text evidence="2">The sequence shown here is derived from an EMBL/GenBank/DDBJ whole genome shotgun (WGS) entry which is preliminary data.</text>
</comment>
<feature type="transmembrane region" description="Helical" evidence="1">
    <location>
        <begin position="316"/>
        <end position="333"/>
    </location>
</feature>
<dbReference type="EMBL" id="BJXB01000002">
    <property type="protein sequence ID" value="GEM44884.1"/>
    <property type="molecule type" value="Genomic_DNA"/>
</dbReference>
<keyword evidence="1" id="KW-0472">Membrane</keyword>
<proteinExistence type="predicted"/>
<feature type="transmembrane region" description="Helical" evidence="1">
    <location>
        <begin position="65"/>
        <end position="88"/>
    </location>
</feature>
<evidence type="ECO:0000256" key="1">
    <source>
        <dbReference type="SAM" id="Phobius"/>
    </source>
</evidence>
<evidence type="ECO:0000313" key="2">
    <source>
        <dbReference type="EMBL" id="GEM44884.1"/>
    </source>
</evidence>
<feature type="transmembrane region" description="Helical" evidence="1">
    <location>
        <begin position="203"/>
        <end position="223"/>
    </location>
</feature>
<feature type="transmembrane region" description="Helical" evidence="1">
    <location>
        <begin position="20"/>
        <end position="45"/>
    </location>
</feature>
<feature type="transmembrane region" description="Helical" evidence="1">
    <location>
        <begin position="173"/>
        <end position="191"/>
    </location>
</feature>
<feature type="transmembrane region" description="Helical" evidence="1">
    <location>
        <begin position="109"/>
        <end position="131"/>
    </location>
</feature>
<keyword evidence="1" id="KW-0812">Transmembrane</keyword>
<feature type="transmembrane region" description="Helical" evidence="1">
    <location>
        <begin position="339"/>
        <end position="358"/>
    </location>
</feature>
<dbReference type="Proteomes" id="UP000321306">
    <property type="component" value="Unassembled WGS sequence"/>
</dbReference>
<organism evidence="2 3">
    <name type="scientific">Deinococcus cellulosilyticus (strain DSM 18568 / NBRC 106333 / KACC 11606 / 5516J-15)</name>
    <dbReference type="NCBI Taxonomy" id="1223518"/>
    <lineage>
        <taxon>Bacteria</taxon>
        <taxon>Thermotogati</taxon>
        <taxon>Deinococcota</taxon>
        <taxon>Deinococci</taxon>
        <taxon>Deinococcales</taxon>
        <taxon>Deinococcaceae</taxon>
        <taxon>Deinococcus</taxon>
    </lineage>
</organism>
<keyword evidence="1" id="KW-1133">Transmembrane helix</keyword>
<dbReference type="OrthoDB" id="9818612at2"/>
<keyword evidence="3" id="KW-1185">Reference proteome</keyword>
<sequence length="488" mass="54250">MTRGVQGIRNKTLKRAFDVWWSWFSRAIGMPTAIYILVSVGLLGFGAFDDATLLTQHVPLQTRAGVVLGILGLWYLIKLTNVVPPFFISQRDAIRLGFSPAKPIQTLTYPMWFAGIRDTIVLIGVGLLWSMTSWKLLNFVTPYAVLNWVLLGLLVQHLGWLKYRWQEDRRATLFPVLLGVFVLGSLVSLWFPEWSFLGSLMVYSPLPCLLLAVLLGITIWQVVQDLQEDYPASFLQHSTILSEIRAVDTLLIFALGSMAAQAAPDLLVTKRKLQMTLRPSNTHARTVPVPKDRQALRMIAWRTTLGLYRQSWTDHLVTLVGLVLTAYAVDLLVSQPDKALIVGAIPIVAMGLFLPRLVPSTTQPTWVPVPREVRAIGQILPGIVISVVVYLILSILGPLLLNISVPVMLVTLTLAPLYLLALEALNNWTRLGTQSTYLKFGAGLLAVVPAVILLQLEWNAFVIPGQVLLAFIFYGSLLEQPPVEPLEL</sequence>
<evidence type="ECO:0000313" key="3">
    <source>
        <dbReference type="Proteomes" id="UP000321306"/>
    </source>
</evidence>